<dbReference type="PROSITE" id="PS50297">
    <property type="entry name" value="ANK_REP_REGION"/>
    <property type="match status" value="1"/>
</dbReference>
<organism evidence="3 4">
    <name type="scientific">Legionella moravica</name>
    <dbReference type="NCBI Taxonomy" id="39962"/>
    <lineage>
        <taxon>Bacteria</taxon>
        <taxon>Pseudomonadati</taxon>
        <taxon>Pseudomonadota</taxon>
        <taxon>Gammaproteobacteria</taxon>
        <taxon>Legionellales</taxon>
        <taxon>Legionellaceae</taxon>
        <taxon>Legionella</taxon>
    </lineage>
</organism>
<dbReference type="Gene3D" id="1.25.40.20">
    <property type="entry name" value="Ankyrin repeat-containing domain"/>
    <property type="match status" value="4"/>
</dbReference>
<feature type="repeat" description="ANK" evidence="1">
    <location>
        <begin position="675"/>
        <end position="707"/>
    </location>
</feature>
<accession>A0A378JXF4</accession>
<feature type="compositionally biased region" description="Acidic residues" evidence="2">
    <location>
        <begin position="1354"/>
        <end position="1363"/>
    </location>
</feature>
<dbReference type="PANTHER" id="PTHR24121:SF32">
    <property type="entry name" value="DEATH DOMAIN-CONTAINING PROTEIN"/>
    <property type="match status" value="1"/>
</dbReference>
<name>A0A378JXF4_9GAMM</name>
<dbReference type="Proteomes" id="UP000254040">
    <property type="component" value="Unassembled WGS sequence"/>
</dbReference>
<dbReference type="Pfam" id="PF00023">
    <property type="entry name" value="Ank"/>
    <property type="match status" value="1"/>
</dbReference>
<evidence type="ECO:0000313" key="3">
    <source>
        <dbReference type="EMBL" id="STX63234.1"/>
    </source>
</evidence>
<feature type="compositionally biased region" description="Polar residues" evidence="2">
    <location>
        <begin position="1317"/>
        <end position="1347"/>
    </location>
</feature>
<dbReference type="RefSeq" id="WP_115343532.1">
    <property type="nucleotide sequence ID" value="NZ_UGOG01000001.1"/>
</dbReference>
<dbReference type="SMART" id="SM00248">
    <property type="entry name" value="ANK"/>
    <property type="match status" value="12"/>
</dbReference>
<dbReference type="Pfam" id="PF12796">
    <property type="entry name" value="Ank_2"/>
    <property type="match status" value="1"/>
</dbReference>
<feature type="region of interest" description="Disordered" evidence="2">
    <location>
        <begin position="1302"/>
        <end position="1363"/>
    </location>
</feature>
<protein>
    <submittedName>
        <fullName evidence="3">Ankyrin repeats (3 copies)</fullName>
    </submittedName>
</protein>
<dbReference type="InterPro" id="IPR002110">
    <property type="entry name" value="Ankyrin_rpt"/>
</dbReference>
<dbReference type="STRING" id="39962.Lmor_2198"/>
<dbReference type="InterPro" id="IPR036770">
    <property type="entry name" value="Ankyrin_rpt-contain_sf"/>
</dbReference>
<dbReference type="SUPFAM" id="SSF48403">
    <property type="entry name" value="Ankyrin repeat"/>
    <property type="match status" value="3"/>
</dbReference>
<proteinExistence type="predicted"/>
<sequence length="1363" mass="150912">MPTSLRQAMIESAQGAQSTHNKVTSNAAAMLAIRLASRYLLRKTDSEAPAQPASSTAAASSSSAASSSVVVPTSEMTIEMTGNTKALERMSRVRTRYEGRVKSSFLEAPTKAWLAATLSSRTLSRELDRVTLVEEHNGQQVSTEWYLPLPEVYAVVLSALIDLDEKRWPVPPGSNAKNERMLRLQEFDRINNALAKATPRICSTGIRHAWLMALDGYEGKRLPLNAEDVLMQGLFDFMVREVLGKQMNINLPDGRDPVGAERATFNEHFQSLFLPWAYGTMPNTVVNAIKNAGGSDAARDFVLARFRTIGIAPDELMMQKINGYCSEEGLQSIPCHFIPILAALERHAKRHTLALSSGTITATGLRPLAEDTLAWLQGVNFSSESLANPAHEKDPLSILYLVLRLHDTLYQYKDYKNLLDVCDMPEDNKNAWVDALHVYSQCLHNPDLTLASLLDDTVMLEERLRAFERGFAMWRNGAYHDFISNYAANWFAASGDSGITTRASLFTKLCDLYFRENTEGSNSIPAIRLKDAMLAEWLARAGEDGILEVTPYQINRILLHALCYPANSWSPLFQQCLPNLLAFIRNRCNQEQNTAGDALSRDSWPEALLAQVERIAAPESTGEPSLPVLLTPGTITPASSLDIAILLAASTDVSETVLRNIVKHQGFEPNATSNEGLAPFHLAATRGNTRFAAALLERGANYKVNYKNFYTPLNLALNNKHMLFVQWFLQTLSEHERINVLITTNQYGTNLMHQVASIRPKLLKQILDCLPEGARTGTVMEKTPFNNTVLHLTAKKCPKTLKTLLDRLPEAERANALMIKNGDGHAVLHQVMEYDPELLKQLFDCLPEASRIGAAMVQNNDGNTVLHRAVQCSPKTLKKLLDRLPEAERADAVMIKNGDGHTVLHQVLKFCPELLEQLLDCIPEVARAGIVMIQNNDGNTALHLVANNFASLKLLHDWLPKAARADVLMIRNRYGCSVLDYISGHFESLNLLLDCLPETTRANVIMKCNVDGDTILHRAVKISPNIVKQLLDYLSRPAKANAVMACNRYGSTVLHHAAHYPDSLKLLLDCLPKVARTNAVIKRTHNTEPVLQSAAGYPESLKLLLNCLPEVVKTDAVMARNRNDENMLYLSAKYPESLKLLIDCLSETARAEAVLIRNKNGNTVLHEAANNPGSLNLLLTCLPETKRAGVIMTKNDDGNTALHWATKSPEALKLLLDCLPETAKADAVMARNNYHETLLHWAVDHPKSLKHLLNCLPMTARADALMTKDCDGKTVLDLVKHPRCSKTLNLLEAIVKQAKQQTATQFSADSPIPNYDAGTTRTLPSSSSDIDTFSPLGSHSLFNQGSMRLQDPGNPEEECILRR</sequence>
<gene>
    <name evidence="3" type="ORF">NCTC12239_02177</name>
</gene>
<dbReference type="OrthoDB" id="2575953at2"/>
<evidence type="ECO:0000256" key="2">
    <source>
        <dbReference type="SAM" id="MobiDB-lite"/>
    </source>
</evidence>
<dbReference type="PANTHER" id="PTHR24121">
    <property type="entry name" value="NO MECHANORECEPTOR POTENTIAL C, ISOFORM D-RELATED"/>
    <property type="match status" value="1"/>
</dbReference>
<dbReference type="EMBL" id="UGOG01000001">
    <property type="protein sequence ID" value="STX63234.1"/>
    <property type="molecule type" value="Genomic_DNA"/>
</dbReference>
<dbReference type="PROSITE" id="PS50088">
    <property type="entry name" value="ANK_REPEAT"/>
    <property type="match status" value="1"/>
</dbReference>
<evidence type="ECO:0000313" key="4">
    <source>
        <dbReference type="Proteomes" id="UP000254040"/>
    </source>
</evidence>
<keyword evidence="1" id="KW-0040">ANK repeat</keyword>
<feature type="region of interest" description="Disordered" evidence="2">
    <location>
        <begin position="47"/>
        <end position="66"/>
    </location>
</feature>
<reference evidence="3 4" key="1">
    <citation type="submission" date="2018-06" db="EMBL/GenBank/DDBJ databases">
        <authorList>
            <consortium name="Pathogen Informatics"/>
            <person name="Doyle S."/>
        </authorList>
    </citation>
    <scope>NUCLEOTIDE SEQUENCE [LARGE SCALE GENOMIC DNA]</scope>
    <source>
        <strain evidence="3 4">NCTC12239</strain>
    </source>
</reference>
<evidence type="ECO:0000256" key="1">
    <source>
        <dbReference type="PROSITE-ProRule" id="PRU00023"/>
    </source>
</evidence>